<evidence type="ECO:0000313" key="3">
    <source>
        <dbReference type="Proteomes" id="UP000228593"/>
    </source>
</evidence>
<evidence type="ECO:0000259" key="1">
    <source>
        <dbReference type="Pfam" id="PF04248"/>
    </source>
</evidence>
<reference evidence="2 3" key="1">
    <citation type="submission" date="2017-10" db="EMBL/GenBank/DDBJ databases">
        <title>Massilia psychrophilum sp. nov., a novel purple-pigmented bacterium isolated from Tianshan glacier, Xinjiang Municipality, China.</title>
        <authorList>
            <person name="Wang H."/>
        </authorList>
    </citation>
    <scope>NUCLEOTIDE SEQUENCE [LARGE SCALE GENOMIC DNA]</scope>
    <source>
        <strain evidence="2 3">JCM 30813</strain>
    </source>
</reference>
<accession>A0A2G8SWT5</accession>
<protein>
    <recommendedName>
        <fullName evidence="1">DUF427 domain-containing protein</fullName>
    </recommendedName>
</protein>
<proteinExistence type="predicted"/>
<evidence type="ECO:0000313" key="2">
    <source>
        <dbReference type="EMBL" id="PIL38221.1"/>
    </source>
</evidence>
<comment type="caution">
    <text evidence="2">The sequence shown here is derived from an EMBL/GenBank/DDBJ whole genome shotgun (WGS) entry which is preliminary data.</text>
</comment>
<dbReference type="PANTHER" id="PTHR34310">
    <property type="entry name" value="DUF427 DOMAIN PROTEIN (AFU_ORTHOLOGUE AFUA_3G02220)"/>
    <property type="match status" value="1"/>
</dbReference>
<dbReference type="Gene3D" id="2.170.150.40">
    <property type="entry name" value="Domain of unknown function (DUF427)"/>
    <property type="match status" value="1"/>
</dbReference>
<dbReference type="Proteomes" id="UP000228593">
    <property type="component" value="Unassembled WGS sequence"/>
</dbReference>
<dbReference type="AlphaFoldDB" id="A0A2G8SWT5"/>
<name>A0A2G8SWT5_9BURK</name>
<dbReference type="RefSeq" id="WP_099917551.1">
    <property type="nucleotide sequence ID" value="NZ_BMHS01000033.1"/>
</dbReference>
<dbReference type="InterPro" id="IPR007361">
    <property type="entry name" value="DUF427"/>
</dbReference>
<dbReference type="EMBL" id="PDOB01000043">
    <property type="protein sequence ID" value="PIL38221.1"/>
    <property type="molecule type" value="Genomic_DNA"/>
</dbReference>
<dbReference type="PANTHER" id="PTHR34310:SF5">
    <property type="entry name" value="DUF427 DOMAIN PROTEIN (AFU_ORTHOLOGUE AFUA_3G02220)"/>
    <property type="match status" value="1"/>
</dbReference>
<organism evidence="2 3">
    <name type="scientific">Massilia psychrophila</name>
    <dbReference type="NCBI Taxonomy" id="1603353"/>
    <lineage>
        <taxon>Bacteria</taxon>
        <taxon>Pseudomonadati</taxon>
        <taxon>Pseudomonadota</taxon>
        <taxon>Betaproteobacteria</taxon>
        <taxon>Burkholderiales</taxon>
        <taxon>Oxalobacteraceae</taxon>
        <taxon>Telluria group</taxon>
        <taxon>Massilia</taxon>
    </lineage>
</organism>
<sequence length="93" mass="10180">MKAIWNGEVLAESNATLVVEGNHYFPPASLDRRFFSDSATTTMCPWKGTASYYDVEVNGKVNKDAAWLYPAPKSAAANIAGHVAFWKGVEVKL</sequence>
<feature type="domain" description="DUF427" evidence="1">
    <location>
        <begin position="1"/>
        <end position="87"/>
    </location>
</feature>
<gene>
    <name evidence="2" type="ORF">CR103_19215</name>
</gene>
<dbReference type="Pfam" id="PF04248">
    <property type="entry name" value="NTP_transf_9"/>
    <property type="match status" value="1"/>
</dbReference>
<dbReference type="InterPro" id="IPR038694">
    <property type="entry name" value="DUF427_sf"/>
</dbReference>
<dbReference type="OrthoDB" id="4565346at2"/>
<keyword evidence="3" id="KW-1185">Reference proteome</keyword>